<dbReference type="InterPro" id="IPR002625">
    <property type="entry name" value="Smr_dom"/>
</dbReference>
<dbReference type="InterPro" id="IPR036063">
    <property type="entry name" value="Smr_dom_sf"/>
</dbReference>
<dbReference type="InterPro" id="IPR000432">
    <property type="entry name" value="DNA_mismatch_repair_MutS_C"/>
</dbReference>
<dbReference type="GO" id="GO:0006298">
    <property type="term" value="P:mismatch repair"/>
    <property type="evidence" value="ECO:0007669"/>
    <property type="project" value="InterPro"/>
</dbReference>
<dbReference type="Proteomes" id="UP000193136">
    <property type="component" value="Unassembled WGS sequence"/>
</dbReference>
<comment type="caution">
    <text evidence="10">The sequence shown here is derived from an EMBL/GenBank/DDBJ whole genome shotgun (WGS) entry which is preliminary data.</text>
</comment>
<name>A0A1X0XQ62_9BACT</name>
<dbReference type="STRING" id="1969733.B5V00_15290"/>
<dbReference type="RefSeq" id="WP_085011676.1">
    <property type="nucleotide sequence ID" value="NZ_NAAD01000028.1"/>
</dbReference>
<dbReference type="GO" id="GO:0045910">
    <property type="term" value="P:negative regulation of DNA recombination"/>
    <property type="evidence" value="ECO:0007669"/>
    <property type="project" value="InterPro"/>
</dbReference>
<dbReference type="EMBL" id="NAAD01000028">
    <property type="protein sequence ID" value="ORJ55036.1"/>
    <property type="molecule type" value="Genomic_DNA"/>
</dbReference>
<comment type="function">
    <text evidence="7">Endonuclease that is involved in the suppression of homologous recombination and thus may have a key role in the control of bacterial genetic diversity.</text>
</comment>
<dbReference type="PANTHER" id="PTHR48466">
    <property type="entry name" value="OS10G0509000 PROTEIN-RELATED"/>
    <property type="match status" value="1"/>
</dbReference>
<keyword evidence="6 7" id="KW-0238">DNA-binding</keyword>
<dbReference type="FunFam" id="3.40.50.300:FF:000830">
    <property type="entry name" value="Endonuclease MutS2"/>
    <property type="match status" value="1"/>
</dbReference>
<dbReference type="EC" id="3.1.-.-" evidence="7"/>
<comment type="function">
    <text evidence="7">Acts as a ribosome collision sensor, splitting the ribosome into its 2 subunits. Detects stalled/collided 70S ribosomes which it binds and splits by an ATP-hydrolysis driven conformational change. Acts upstream of the ribosome quality control system (RQC), a ribosome-associated complex that mediates the extraction of incompletely synthesized nascent chains from stalled ribosomes and their subsequent degradation. Probably generates substrates for RQC.</text>
</comment>
<keyword evidence="11" id="KW-1185">Reference proteome</keyword>
<dbReference type="Pfam" id="PF00488">
    <property type="entry name" value="MutS_V"/>
    <property type="match status" value="1"/>
</dbReference>
<dbReference type="GO" id="GO:0043023">
    <property type="term" value="F:ribosomal large subunit binding"/>
    <property type="evidence" value="ECO:0007669"/>
    <property type="project" value="UniProtKB-UniRule"/>
</dbReference>
<dbReference type="GO" id="GO:0030983">
    <property type="term" value="F:mismatched DNA binding"/>
    <property type="evidence" value="ECO:0007669"/>
    <property type="project" value="InterPro"/>
</dbReference>
<dbReference type="EC" id="3.6.4.-" evidence="7"/>
<dbReference type="Gene3D" id="3.40.50.300">
    <property type="entry name" value="P-loop containing nucleotide triphosphate hydrolases"/>
    <property type="match status" value="1"/>
</dbReference>
<keyword evidence="8" id="KW-0175">Coiled coil</keyword>
<evidence type="ECO:0000259" key="9">
    <source>
        <dbReference type="PROSITE" id="PS50828"/>
    </source>
</evidence>
<sequence>MAGHSLRVLEYQRIRELLAMRTRTEPGRLAALALEPLSGREEISAALAEVDEARRLLDEQGEAPLGGVADLREALRRVEVEDAWLDIEALAEVHRAICCAGECRAYFQRSSRAPRLATRAEQLQPLAGLRAALGESIGPRGEVLDGASFELAELRARIRTLRARIRQRLEALLADEQLAPAFQDRLITERGDRYVLPVRADRRGLLRGFVHDESGSGQTLYVEPAATLEANNELCHLLHEEQREVRRILLRLSAAVRRAIPELLANQQVLGCLDLRCAAGRLSRDYGGCAPRLTAAPEFDLRQARHPLLLFDADGAVNNRVAVPIDLRLGAEARVLVISGPNTGGKTVALKTLGLLQLMLASGLHIPCHPDSRTCLFGKVLADIGDEQDIAANLSTFSGHLRQVREVLRQADENSLVLLDEVGTGTDPVEGGALAMALLEELRVRRSKTVVTTHLNLVKGYAQLTEEVVNAAVEFDPETLEPTYRLHYGVPGASGAFTIARRMGLPDELLQRAESYLAPGDRSGQQLLEELNRLRQQAAEDAAEAERLKRLAGQERERRRVLLHEFEQQRRDLLDKARRQARKLVRDAETRLRQLFEEARGDGLSTPRQAELARAVRDVAAESPRPAPVAGARPCRALEPGELVRLRRLGSEGEVVRVDGEQVDLLLAGKRLRCRLADLEFESRPRYPGKRAARVRGVRVREGFQPKLLLVGSRVDEALPRLERFLDDALLNQQRRVEVVHGSGEGVLRRAVRELLAGHRAVTAFHAADLSQGGDNVTVVELEN</sequence>
<evidence type="ECO:0000256" key="1">
    <source>
        <dbReference type="ARBA" id="ARBA00022730"/>
    </source>
</evidence>
<dbReference type="GO" id="GO:0005524">
    <property type="term" value="F:ATP binding"/>
    <property type="evidence" value="ECO:0007669"/>
    <property type="project" value="UniProtKB-UniRule"/>
</dbReference>
<comment type="subunit">
    <text evidence="7">Homodimer. Binds to stalled ribosomes, contacting rRNA.</text>
</comment>
<evidence type="ECO:0000256" key="3">
    <source>
        <dbReference type="ARBA" id="ARBA00022801"/>
    </source>
</evidence>
<protein>
    <recommendedName>
        <fullName evidence="7">Endonuclease MutS2</fullName>
        <ecNumber evidence="7">3.1.-.-</ecNumber>
    </recommendedName>
    <alternativeName>
        <fullName evidence="7">Ribosome-associated protein quality control-upstream factor</fullName>
        <shortName evidence="7">RQC-upstream factor</shortName>
        <shortName evidence="7">RqcU</shortName>
        <ecNumber evidence="7">3.6.4.-</ecNumber>
    </alternativeName>
</protein>
<dbReference type="Pfam" id="PF01713">
    <property type="entry name" value="Smr"/>
    <property type="match status" value="1"/>
</dbReference>
<dbReference type="Gene3D" id="3.30.1370.110">
    <property type="match status" value="1"/>
</dbReference>
<keyword evidence="2 7" id="KW-0547">Nucleotide-binding</keyword>
<keyword evidence="5 7" id="KW-0694">RNA-binding</keyword>
<evidence type="ECO:0000256" key="8">
    <source>
        <dbReference type="SAM" id="Coils"/>
    </source>
</evidence>
<feature type="coiled-coil region" evidence="8">
    <location>
        <begin position="144"/>
        <end position="171"/>
    </location>
</feature>
<dbReference type="SMART" id="SM00533">
    <property type="entry name" value="MUTSd"/>
    <property type="match status" value="1"/>
</dbReference>
<feature type="domain" description="Smr" evidence="9">
    <location>
        <begin position="714"/>
        <end position="783"/>
    </location>
</feature>
<dbReference type="InterPro" id="IPR036187">
    <property type="entry name" value="DNA_mismatch_repair_MutS_sf"/>
</dbReference>
<dbReference type="SUPFAM" id="SSF52540">
    <property type="entry name" value="P-loop containing nucleoside triphosphate hydrolases"/>
    <property type="match status" value="1"/>
</dbReference>
<organism evidence="10 11">
    <name type="scientific">Geothermobacter hydrogeniphilus</name>
    <dbReference type="NCBI Taxonomy" id="1969733"/>
    <lineage>
        <taxon>Bacteria</taxon>
        <taxon>Pseudomonadati</taxon>
        <taxon>Thermodesulfobacteriota</taxon>
        <taxon>Desulfuromonadia</taxon>
        <taxon>Desulfuromonadales</taxon>
        <taxon>Geothermobacteraceae</taxon>
        <taxon>Geothermobacter</taxon>
    </lineage>
</organism>
<dbReference type="SUPFAM" id="SSF160443">
    <property type="entry name" value="SMR domain-like"/>
    <property type="match status" value="1"/>
</dbReference>
<evidence type="ECO:0000313" key="10">
    <source>
        <dbReference type="EMBL" id="ORJ55036.1"/>
    </source>
</evidence>
<dbReference type="GO" id="GO:0019843">
    <property type="term" value="F:rRNA binding"/>
    <property type="evidence" value="ECO:0007669"/>
    <property type="project" value="UniProtKB-UniRule"/>
</dbReference>
<dbReference type="GO" id="GO:0072344">
    <property type="term" value="P:rescue of stalled ribosome"/>
    <property type="evidence" value="ECO:0007669"/>
    <property type="project" value="UniProtKB-UniRule"/>
</dbReference>
<keyword evidence="1 7" id="KW-0699">rRNA-binding</keyword>
<dbReference type="GO" id="GO:0140664">
    <property type="term" value="F:ATP-dependent DNA damage sensor activity"/>
    <property type="evidence" value="ECO:0007669"/>
    <property type="project" value="InterPro"/>
</dbReference>
<accession>A0A1X0XQ62</accession>
<feature type="coiled-coil region" evidence="8">
    <location>
        <begin position="524"/>
        <end position="598"/>
    </location>
</feature>
<dbReference type="InterPro" id="IPR007696">
    <property type="entry name" value="DNA_mismatch_repair_MutS_core"/>
</dbReference>
<dbReference type="NCBIfam" id="TIGR01069">
    <property type="entry name" value="mutS2"/>
    <property type="match status" value="1"/>
</dbReference>
<evidence type="ECO:0000256" key="4">
    <source>
        <dbReference type="ARBA" id="ARBA00022840"/>
    </source>
</evidence>
<dbReference type="SUPFAM" id="SSF48334">
    <property type="entry name" value="DNA repair protein MutS, domain III"/>
    <property type="match status" value="1"/>
</dbReference>
<evidence type="ECO:0000256" key="2">
    <source>
        <dbReference type="ARBA" id="ARBA00022741"/>
    </source>
</evidence>
<dbReference type="GO" id="GO:0004519">
    <property type="term" value="F:endonuclease activity"/>
    <property type="evidence" value="ECO:0007669"/>
    <property type="project" value="UniProtKB-UniRule"/>
</dbReference>
<dbReference type="OrthoDB" id="9808166at2"/>
<evidence type="ECO:0000313" key="11">
    <source>
        <dbReference type="Proteomes" id="UP000193136"/>
    </source>
</evidence>
<comment type="similarity">
    <text evidence="7">Belongs to the DNA mismatch repair MutS family. MutS2 subfamily.</text>
</comment>
<evidence type="ECO:0000256" key="7">
    <source>
        <dbReference type="HAMAP-Rule" id="MF_00092"/>
    </source>
</evidence>
<keyword evidence="7 10" id="KW-0255">Endonuclease</keyword>
<evidence type="ECO:0000256" key="5">
    <source>
        <dbReference type="ARBA" id="ARBA00022884"/>
    </source>
</evidence>
<dbReference type="InterPro" id="IPR045076">
    <property type="entry name" value="MutS"/>
</dbReference>
<feature type="binding site" evidence="7">
    <location>
        <begin position="340"/>
        <end position="347"/>
    </location>
    <ligand>
        <name>ATP</name>
        <dbReference type="ChEBI" id="CHEBI:30616"/>
    </ligand>
</feature>
<keyword evidence="3 7" id="KW-0378">Hydrolase</keyword>
<dbReference type="InterPro" id="IPR005747">
    <property type="entry name" value="MutS2"/>
</dbReference>
<dbReference type="SMART" id="SM00534">
    <property type="entry name" value="MUTSac"/>
    <property type="match status" value="1"/>
</dbReference>
<dbReference type="InterPro" id="IPR027417">
    <property type="entry name" value="P-loop_NTPase"/>
</dbReference>
<dbReference type="HAMAP" id="MF_00092">
    <property type="entry name" value="MutS2"/>
    <property type="match status" value="1"/>
</dbReference>
<dbReference type="PROSITE" id="PS50828">
    <property type="entry name" value="SMR"/>
    <property type="match status" value="1"/>
</dbReference>
<reference evidence="10 11" key="1">
    <citation type="submission" date="2017-03" db="EMBL/GenBank/DDBJ databases">
        <title>Genome sequence of Geothermobacter sp. EPR-M, Deep-Sea Iron Reducer.</title>
        <authorList>
            <person name="Tully B."/>
            <person name="Savalia P."/>
            <person name="Abuyen K."/>
            <person name="Baughan C."/>
            <person name="Romero E."/>
            <person name="Ronkowski C."/>
            <person name="Torres B."/>
            <person name="Tremblay J."/>
            <person name="Trujillo A."/>
            <person name="Tyler M."/>
            <person name="Perez-Rodriguez I."/>
            <person name="Amend J."/>
        </authorList>
    </citation>
    <scope>NUCLEOTIDE SEQUENCE [LARGE SCALE GENOMIC DNA]</scope>
    <source>
        <strain evidence="10 11">EPR-M</strain>
    </source>
</reference>
<dbReference type="PANTHER" id="PTHR48466:SF2">
    <property type="entry name" value="OS10G0509000 PROTEIN"/>
    <property type="match status" value="1"/>
</dbReference>
<keyword evidence="7" id="KW-0540">Nuclease</keyword>
<dbReference type="SMART" id="SM00463">
    <property type="entry name" value="SMR"/>
    <property type="match status" value="1"/>
</dbReference>
<dbReference type="GO" id="GO:0016887">
    <property type="term" value="F:ATP hydrolysis activity"/>
    <property type="evidence" value="ECO:0007669"/>
    <property type="project" value="InterPro"/>
</dbReference>
<evidence type="ECO:0000256" key="6">
    <source>
        <dbReference type="ARBA" id="ARBA00023125"/>
    </source>
</evidence>
<proteinExistence type="inferred from homology"/>
<gene>
    <name evidence="7" type="primary">mutS2</name>
    <name evidence="7" type="synonym">rqcU</name>
    <name evidence="10" type="ORF">B5V00_15290</name>
</gene>
<dbReference type="AlphaFoldDB" id="A0A1X0XQ62"/>
<keyword evidence="4 7" id="KW-0067">ATP-binding</keyword>
<dbReference type="PIRSF" id="PIRSF005814">
    <property type="entry name" value="MutS_YshD"/>
    <property type="match status" value="1"/>
</dbReference>